<keyword evidence="1" id="KW-0732">Signal</keyword>
<comment type="caution">
    <text evidence="2">The sequence shown here is derived from an EMBL/GenBank/DDBJ whole genome shotgun (WGS) entry which is preliminary data.</text>
</comment>
<dbReference type="AlphaFoldDB" id="A0A0J1HFY8"/>
<keyword evidence="3" id="KW-1185">Reference proteome</keyword>
<organism evidence="2 3">
    <name type="scientific">Photobacterium ganghwense</name>
    <dbReference type="NCBI Taxonomy" id="320778"/>
    <lineage>
        <taxon>Bacteria</taxon>
        <taxon>Pseudomonadati</taxon>
        <taxon>Pseudomonadota</taxon>
        <taxon>Gammaproteobacteria</taxon>
        <taxon>Vibrionales</taxon>
        <taxon>Vibrionaceae</taxon>
        <taxon>Photobacterium</taxon>
    </lineage>
</organism>
<dbReference type="EMBL" id="LDOU01000006">
    <property type="protein sequence ID" value="KLV10494.1"/>
    <property type="molecule type" value="Genomic_DNA"/>
</dbReference>
<evidence type="ECO:0008006" key="4">
    <source>
        <dbReference type="Google" id="ProtNLM"/>
    </source>
</evidence>
<name>A0A0J1HFY8_9GAMM</name>
<dbReference type="STRING" id="320778.ABT57_08120"/>
<evidence type="ECO:0000313" key="3">
    <source>
        <dbReference type="Proteomes" id="UP000035909"/>
    </source>
</evidence>
<feature type="signal peptide" evidence="1">
    <location>
        <begin position="1"/>
        <end position="26"/>
    </location>
</feature>
<evidence type="ECO:0000256" key="1">
    <source>
        <dbReference type="SAM" id="SignalP"/>
    </source>
</evidence>
<accession>A0A0J1HFY8</accession>
<dbReference type="PATRIC" id="fig|320778.3.peg.1762"/>
<evidence type="ECO:0000313" key="2">
    <source>
        <dbReference type="EMBL" id="KLV10494.1"/>
    </source>
</evidence>
<gene>
    <name evidence="2" type="ORF">ABT57_08120</name>
</gene>
<proteinExistence type="predicted"/>
<protein>
    <recommendedName>
        <fullName evidence="4">LPP20 lipoprotein</fullName>
    </recommendedName>
</protein>
<feature type="chain" id="PRO_5005252441" description="LPP20 lipoprotein" evidence="1">
    <location>
        <begin position="27"/>
        <end position="305"/>
    </location>
</feature>
<sequence length="305" mass="34298">MKHLIKRLFLPLISLCLLGTNTPVIADDYLFVKGIGENEKEAISDAREQLALQVYSQVEVAERNTQVKLNDVVESSYAFESSVKSLPVQIGLMQVINKECDNLGCEYQYKVNKTQWINALEHEVAANHVLIRDFLTVNDNQLWSSLLRIKHAQEKLQQTKMWLKVLGSLSGNTSSPLLSDQSELTQLSYELEKRIPVEIRSSADLLSVQAAETLSQLLEATGKGKLIVYIKSKQKQGHKNNKYMAKLALTFQVFEANNPGVVVGQKTLTEIGDSPQSVEHAIRHARQKLMIQIKNNSIYSLLHKG</sequence>
<reference evidence="2 3" key="1">
    <citation type="submission" date="2015-05" db="EMBL/GenBank/DDBJ databases">
        <title>Photobacterium galathea sp. nov.</title>
        <authorList>
            <person name="Machado H."/>
            <person name="Gram L."/>
        </authorList>
    </citation>
    <scope>NUCLEOTIDE SEQUENCE [LARGE SCALE GENOMIC DNA]</scope>
    <source>
        <strain evidence="2 3">DSM 22954</strain>
    </source>
</reference>
<dbReference type="Proteomes" id="UP000035909">
    <property type="component" value="Unassembled WGS sequence"/>
</dbReference>